<dbReference type="EMBL" id="BAAAFH010000003">
    <property type="protein sequence ID" value="GAA0874382.1"/>
    <property type="molecule type" value="Genomic_DNA"/>
</dbReference>
<evidence type="ECO:0000313" key="1">
    <source>
        <dbReference type="EMBL" id="GAA0874382.1"/>
    </source>
</evidence>
<proteinExistence type="predicted"/>
<accession>A0ABP3Y3K9</accession>
<sequence length="229" mass="26467">MEKGHKLKDHVDLISETVRKTVFSYIPAGPIFDSFWSYRSNLKQKRVLEFDASVKEALEEISERELHSANFETEDFVDLMELVYIKVMSTRSAYKLERFRNILVNQIVEPNQENNMSLKFVHLVEQLDDVQIIMLHDFLNHEGKEIPSLGALYSDGEDSPNQIHQFISIKVNRPVTLSELEFYLNELLSIGLIHNKSFIFTALGGSSTVNNYQISPIGKSFLEFIKLYC</sequence>
<dbReference type="Proteomes" id="UP001501126">
    <property type="component" value="Unassembled WGS sequence"/>
</dbReference>
<evidence type="ECO:0000313" key="2">
    <source>
        <dbReference type="Proteomes" id="UP001501126"/>
    </source>
</evidence>
<name>A0ABP3Y3K9_9FLAO</name>
<keyword evidence="2" id="KW-1185">Reference proteome</keyword>
<organism evidence="1 2">
    <name type="scientific">Wandonia haliotis</name>
    <dbReference type="NCBI Taxonomy" id="574963"/>
    <lineage>
        <taxon>Bacteria</taxon>
        <taxon>Pseudomonadati</taxon>
        <taxon>Bacteroidota</taxon>
        <taxon>Flavobacteriia</taxon>
        <taxon>Flavobacteriales</taxon>
        <taxon>Crocinitomicaceae</taxon>
        <taxon>Wandonia</taxon>
    </lineage>
</organism>
<gene>
    <name evidence="1" type="ORF">GCM10009118_07900</name>
</gene>
<comment type="caution">
    <text evidence="1">The sequence shown here is derived from an EMBL/GenBank/DDBJ whole genome shotgun (WGS) entry which is preliminary data.</text>
</comment>
<reference evidence="2" key="1">
    <citation type="journal article" date="2019" name="Int. J. Syst. Evol. Microbiol.">
        <title>The Global Catalogue of Microorganisms (GCM) 10K type strain sequencing project: providing services to taxonomists for standard genome sequencing and annotation.</title>
        <authorList>
            <consortium name="The Broad Institute Genomics Platform"/>
            <consortium name="The Broad Institute Genome Sequencing Center for Infectious Disease"/>
            <person name="Wu L."/>
            <person name="Ma J."/>
        </authorList>
    </citation>
    <scope>NUCLEOTIDE SEQUENCE [LARGE SCALE GENOMIC DNA]</scope>
    <source>
        <strain evidence="2">JCM 16083</strain>
    </source>
</reference>
<protein>
    <submittedName>
        <fullName evidence="1">Uncharacterized protein</fullName>
    </submittedName>
</protein>